<name>A0A4R1S9W5_HYDET</name>
<protein>
    <submittedName>
        <fullName evidence="2">LysM domain-containing protein</fullName>
    </submittedName>
</protein>
<dbReference type="Pfam" id="PF01476">
    <property type="entry name" value="LysM"/>
    <property type="match status" value="1"/>
</dbReference>
<accession>A0A4R1S9W5</accession>
<dbReference type="InterPro" id="IPR036779">
    <property type="entry name" value="LysM_dom_sf"/>
</dbReference>
<dbReference type="Proteomes" id="UP000295008">
    <property type="component" value="Unassembled WGS sequence"/>
</dbReference>
<evidence type="ECO:0000313" key="3">
    <source>
        <dbReference type="Proteomes" id="UP000295008"/>
    </source>
</evidence>
<dbReference type="Gene3D" id="3.10.350.10">
    <property type="entry name" value="LysM domain"/>
    <property type="match status" value="1"/>
</dbReference>
<gene>
    <name evidence="2" type="ORF">EDC14_100219</name>
</gene>
<dbReference type="SUPFAM" id="SSF54106">
    <property type="entry name" value="LysM domain"/>
    <property type="match status" value="1"/>
</dbReference>
<dbReference type="RefSeq" id="WP_132012458.1">
    <property type="nucleotide sequence ID" value="NZ_SLUN01000002.1"/>
</dbReference>
<keyword evidence="3" id="KW-1185">Reference proteome</keyword>
<reference evidence="2 3" key="1">
    <citation type="submission" date="2019-03" db="EMBL/GenBank/DDBJ databases">
        <title>Genomic Encyclopedia of Type Strains, Phase IV (KMG-IV): sequencing the most valuable type-strain genomes for metagenomic binning, comparative biology and taxonomic classification.</title>
        <authorList>
            <person name="Goeker M."/>
        </authorList>
    </citation>
    <scope>NUCLEOTIDE SEQUENCE [LARGE SCALE GENOMIC DNA]</scope>
    <source>
        <strain evidence="2 3">LX-B</strain>
    </source>
</reference>
<feature type="domain" description="LysM" evidence="1">
    <location>
        <begin position="9"/>
        <end position="53"/>
    </location>
</feature>
<comment type="caution">
    <text evidence="2">The sequence shown here is derived from an EMBL/GenBank/DDBJ whole genome shotgun (WGS) entry which is preliminary data.</text>
</comment>
<dbReference type="CDD" id="cd00118">
    <property type="entry name" value="LysM"/>
    <property type="match status" value="1"/>
</dbReference>
<evidence type="ECO:0000259" key="1">
    <source>
        <dbReference type="PROSITE" id="PS51782"/>
    </source>
</evidence>
<dbReference type="PROSITE" id="PS51782">
    <property type="entry name" value="LYSM"/>
    <property type="match status" value="1"/>
</dbReference>
<dbReference type="SMART" id="SM00257">
    <property type="entry name" value="LysM"/>
    <property type="match status" value="1"/>
</dbReference>
<dbReference type="EMBL" id="SLUN01000002">
    <property type="protein sequence ID" value="TCL76266.1"/>
    <property type="molecule type" value="Genomic_DNA"/>
</dbReference>
<dbReference type="AlphaFoldDB" id="A0A4R1S9W5"/>
<dbReference type="InterPro" id="IPR018392">
    <property type="entry name" value="LysM"/>
</dbReference>
<evidence type="ECO:0000313" key="2">
    <source>
        <dbReference type="EMBL" id="TCL76266.1"/>
    </source>
</evidence>
<organism evidence="2 3">
    <name type="scientific">Hydrogenispora ethanolica</name>
    <dbReference type="NCBI Taxonomy" id="1082276"/>
    <lineage>
        <taxon>Bacteria</taxon>
        <taxon>Bacillati</taxon>
        <taxon>Bacillota</taxon>
        <taxon>Hydrogenispora</taxon>
    </lineage>
</organism>
<dbReference type="OrthoDB" id="308800at2"/>
<proteinExistence type="predicted"/>
<sequence>MSAEQRELVQYVIQPDDTLWDIADEHDTTVEEIMAVNPGLSPYNLQVGQTIWIDSSNLQQEQRYRRRFYPRRYRPYPYFRPYYYQPYPYQTYPYQPVYPYSWPYY</sequence>